<organism evidence="2 3">
    <name type="scientific">Microbacterium elymi</name>
    <dbReference type="NCBI Taxonomy" id="2909587"/>
    <lineage>
        <taxon>Bacteria</taxon>
        <taxon>Bacillati</taxon>
        <taxon>Actinomycetota</taxon>
        <taxon>Actinomycetes</taxon>
        <taxon>Micrococcales</taxon>
        <taxon>Microbacteriaceae</taxon>
        <taxon>Microbacterium</taxon>
    </lineage>
</organism>
<evidence type="ECO:0000256" key="1">
    <source>
        <dbReference type="SAM" id="MobiDB-lite"/>
    </source>
</evidence>
<name>A0ABY5NH63_9MICO</name>
<evidence type="ECO:0000313" key="2">
    <source>
        <dbReference type="EMBL" id="UUT34495.1"/>
    </source>
</evidence>
<feature type="region of interest" description="Disordered" evidence="1">
    <location>
        <begin position="22"/>
        <end position="95"/>
    </location>
</feature>
<sequence>MGLAVVALSLIVASLVDGLARRARRTGRKGGHAGEPRAPEDERVLNGDEGPGAEVADVEAEGAHPDLVETGPALTDADAEPVGASTGRGRPHTGD</sequence>
<protein>
    <submittedName>
        <fullName evidence="2">Uncharacterized protein</fullName>
    </submittedName>
</protein>
<dbReference type="EMBL" id="CP091139">
    <property type="protein sequence ID" value="UUT34495.1"/>
    <property type="molecule type" value="Genomic_DNA"/>
</dbReference>
<dbReference type="Proteomes" id="UP001054811">
    <property type="component" value="Chromosome"/>
</dbReference>
<gene>
    <name evidence="2" type="ORF">L2X98_28500</name>
</gene>
<reference evidence="2" key="1">
    <citation type="submission" date="2022-01" db="EMBL/GenBank/DDBJ databases">
        <title>Microbacterium eymi and Microbacterium rhizovicinus sp. nov., isolated from the rhizospheric soil of Elymus tsukushiensis, a plant native to the Dokdo Islands, Republic of Korea.</title>
        <authorList>
            <person name="Hwang Y.J."/>
        </authorList>
    </citation>
    <scope>NUCLEOTIDE SEQUENCE</scope>
    <source>
        <strain evidence="2">KUDC0405</strain>
    </source>
</reference>
<proteinExistence type="predicted"/>
<evidence type="ECO:0000313" key="3">
    <source>
        <dbReference type="Proteomes" id="UP001054811"/>
    </source>
</evidence>
<feature type="compositionally biased region" description="Basic and acidic residues" evidence="1">
    <location>
        <begin position="32"/>
        <end position="46"/>
    </location>
</feature>
<dbReference type="RefSeq" id="WP_259611018.1">
    <property type="nucleotide sequence ID" value="NZ_CP091139.2"/>
</dbReference>
<feature type="compositionally biased region" description="Basic residues" evidence="1">
    <location>
        <begin position="22"/>
        <end position="31"/>
    </location>
</feature>
<accession>A0ABY5NH63</accession>
<keyword evidence="3" id="KW-1185">Reference proteome</keyword>